<dbReference type="SMART" id="SM00181">
    <property type="entry name" value="EGF"/>
    <property type="match status" value="6"/>
</dbReference>
<keyword evidence="9" id="KW-0221">Differentiation</keyword>
<dbReference type="GO" id="GO:0051241">
    <property type="term" value="P:negative regulation of multicellular organismal process"/>
    <property type="evidence" value="ECO:0007669"/>
    <property type="project" value="UniProtKB-ARBA"/>
</dbReference>
<dbReference type="GO" id="GO:0060255">
    <property type="term" value="P:regulation of macromolecule metabolic process"/>
    <property type="evidence" value="ECO:0007669"/>
    <property type="project" value="UniProtKB-ARBA"/>
</dbReference>
<dbReference type="Pfam" id="PF00008">
    <property type="entry name" value="EGF"/>
    <property type="match status" value="3"/>
</dbReference>
<evidence type="ECO:0000256" key="12">
    <source>
        <dbReference type="ARBA" id="ARBA00023157"/>
    </source>
</evidence>
<feature type="domain" description="EGF-like" evidence="16">
    <location>
        <begin position="348"/>
        <end position="383"/>
    </location>
</feature>
<dbReference type="Pfam" id="PF12661">
    <property type="entry name" value="hEGF"/>
    <property type="match status" value="1"/>
</dbReference>
<keyword evidence="8" id="KW-0677">Repeat</keyword>
<dbReference type="GO" id="GO:0048598">
    <property type="term" value="P:embryonic morphogenesis"/>
    <property type="evidence" value="ECO:0007669"/>
    <property type="project" value="UniProtKB-ARBA"/>
</dbReference>
<dbReference type="GO" id="GO:0003002">
    <property type="term" value="P:regionalization"/>
    <property type="evidence" value="ECO:0007669"/>
    <property type="project" value="UniProtKB-ARBA"/>
</dbReference>
<dbReference type="GO" id="GO:0048592">
    <property type="term" value="P:eye morphogenesis"/>
    <property type="evidence" value="ECO:0007669"/>
    <property type="project" value="UniProtKB-ARBA"/>
</dbReference>
<feature type="disulfide bond" evidence="14">
    <location>
        <begin position="336"/>
        <end position="345"/>
    </location>
</feature>
<dbReference type="GO" id="GO:0002064">
    <property type="term" value="P:epithelial cell development"/>
    <property type="evidence" value="ECO:0007669"/>
    <property type="project" value="UniProtKB-ARBA"/>
</dbReference>
<evidence type="ECO:0000256" key="4">
    <source>
        <dbReference type="ARBA" id="ARBA00022536"/>
    </source>
</evidence>
<dbReference type="InterPro" id="IPR013032">
    <property type="entry name" value="EGF-like_CS"/>
</dbReference>
<dbReference type="InterPro" id="IPR018097">
    <property type="entry name" value="EGF_Ca-bd_CS"/>
</dbReference>
<feature type="transmembrane region" description="Helical" evidence="15">
    <location>
        <begin position="462"/>
        <end position="484"/>
    </location>
</feature>
<dbReference type="PANTHER" id="PTHR12916:SF4">
    <property type="entry name" value="UNINFLATABLE, ISOFORM C"/>
    <property type="match status" value="1"/>
</dbReference>
<dbReference type="AlphaFoldDB" id="A0A8W8I386"/>
<feature type="disulfide bond" evidence="14">
    <location>
        <begin position="315"/>
        <end position="325"/>
    </location>
</feature>
<feature type="domain" description="EGF-like" evidence="16">
    <location>
        <begin position="274"/>
        <end position="309"/>
    </location>
</feature>
<evidence type="ECO:0000256" key="8">
    <source>
        <dbReference type="ARBA" id="ARBA00022737"/>
    </source>
</evidence>
<dbReference type="PRINTS" id="PR00010">
    <property type="entry name" value="EGFBLOOD"/>
</dbReference>
<dbReference type="FunFam" id="2.10.25.10:FF:000565">
    <property type="entry name" value="Predicted protein"/>
    <property type="match status" value="1"/>
</dbReference>
<keyword evidence="11 15" id="KW-0472">Membrane</keyword>
<dbReference type="GO" id="GO:0005112">
    <property type="term" value="F:Notch binding"/>
    <property type="evidence" value="ECO:0007669"/>
    <property type="project" value="TreeGrafter"/>
</dbReference>
<dbReference type="PROSITE" id="PS00022">
    <property type="entry name" value="EGF_1"/>
    <property type="match status" value="6"/>
</dbReference>
<keyword evidence="13" id="KW-0325">Glycoprotein</keyword>
<keyword evidence="5" id="KW-0597">Phosphoprotein</keyword>
<evidence type="ECO:0000256" key="9">
    <source>
        <dbReference type="ARBA" id="ARBA00022782"/>
    </source>
</evidence>
<dbReference type="GO" id="GO:0003008">
    <property type="term" value="P:system process"/>
    <property type="evidence" value="ECO:0007669"/>
    <property type="project" value="UniProtKB-ARBA"/>
</dbReference>
<dbReference type="GO" id="GO:0005509">
    <property type="term" value="F:calcium ion binding"/>
    <property type="evidence" value="ECO:0007669"/>
    <property type="project" value="InterPro"/>
</dbReference>
<dbReference type="PROSITE" id="PS01186">
    <property type="entry name" value="EGF_2"/>
    <property type="match status" value="6"/>
</dbReference>
<dbReference type="PROSITE" id="PS01187">
    <property type="entry name" value="EGF_CA"/>
    <property type="match status" value="2"/>
</dbReference>
<keyword evidence="3" id="KW-1003">Cell membrane</keyword>
<dbReference type="GO" id="GO:0016324">
    <property type="term" value="C:apical plasma membrane"/>
    <property type="evidence" value="ECO:0007669"/>
    <property type="project" value="UniProtKB-SubCell"/>
</dbReference>
<dbReference type="SMART" id="SM00179">
    <property type="entry name" value="EGF_CA"/>
    <property type="match status" value="6"/>
</dbReference>
<evidence type="ECO:0000256" key="15">
    <source>
        <dbReference type="SAM" id="Phobius"/>
    </source>
</evidence>
<dbReference type="EnsemblMetazoa" id="G12341.1">
    <property type="protein sequence ID" value="G12341.1:cds"/>
    <property type="gene ID" value="G12341"/>
</dbReference>
<feature type="disulfide bond" evidence="14">
    <location>
        <begin position="410"/>
        <end position="419"/>
    </location>
</feature>
<comment type="subcellular location">
    <subcellularLocation>
        <location evidence="1">Apical cell membrane</location>
        <topology evidence="1">Single-pass type I membrane protein</topology>
    </subcellularLocation>
</comment>
<dbReference type="GO" id="GO:0009792">
    <property type="term" value="P:embryo development ending in birth or egg hatching"/>
    <property type="evidence" value="ECO:0007669"/>
    <property type="project" value="UniProtKB-ARBA"/>
</dbReference>
<keyword evidence="10 15" id="KW-1133">Transmembrane helix</keyword>
<dbReference type="GO" id="GO:0007219">
    <property type="term" value="P:Notch signaling pathway"/>
    <property type="evidence" value="ECO:0007669"/>
    <property type="project" value="TreeGrafter"/>
</dbReference>
<dbReference type="PROSITE" id="PS51220">
    <property type="entry name" value="NIDO"/>
    <property type="match status" value="1"/>
</dbReference>
<dbReference type="Gene3D" id="2.10.25.10">
    <property type="entry name" value="Laminin"/>
    <property type="match status" value="6"/>
</dbReference>
<keyword evidence="6 15" id="KW-0812">Transmembrane</keyword>
<evidence type="ECO:0008006" key="20">
    <source>
        <dbReference type="Google" id="ProtNLM"/>
    </source>
</evidence>
<dbReference type="GO" id="GO:0051240">
    <property type="term" value="P:positive regulation of multicellular organismal process"/>
    <property type="evidence" value="ECO:0007669"/>
    <property type="project" value="UniProtKB-ARBA"/>
</dbReference>
<dbReference type="SMART" id="SM00539">
    <property type="entry name" value="NIDO"/>
    <property type="match status" value="1"/>
</dbReference>
<dbReference type="FunFam" id="2.10.25.10:FF:000004">
    <property type="entry name" value="Neurogenic locus notch 1"/>
    <property type="match status" value="1"/>
</dbReference>
<dbReference type="PANTHER" id="PTHR12916">
    <property type="entry name" value="CYTOCHROME C OXIDASE POLYPEPTIDE VIC-2"/>
    <property type="match status" value="1"/>
</dbReference>
<dbReference type="PROSITE" id="PS00010">
    <property type="entry name" value="ASX_HYDROXYL"/>
    <property type="match status" value="6"/>
</dbReference>
<organism evidence="18 19">
    <name type="scientific">Magallana gigas</name>
    <name type="common">Pacific oyster</name>
    <name type="synonym">Crassostrea gigas</name>
    <dbReference type="NCBI Taxonomy" id="29159"/>
    <lineage>
        <taxon>Eukaryota</taxon>
        <taxon>Metazoa</taxon>
        <taxon>Spiralia</taxon>
        <taxon>Lophotrochozoa</taxon>
        <taxon>Mollusca</taxon>
        <taxon>Bivalvia</taxon>
        <taxon>Autobranchia</taxon>
        <taxon>Pteriomorphia</taxon>
        <taxon>Ostreida</taxon>
        <taxon>Ostreoidea</taxon>
        <taxon>Ostreidae</taxon>
        <taxon>Magallana</taxon>
    </lineage>
</organism>
<accession>A0A8W8I386</accession>
<dbReference type="PROSITE" id="PS50026">
    <property type="entry name" value="EGF_3"/>
    <property type="match status" value="6"/>
</dbReference>
<dbReference type="GO" id="GO:0007160">
    <property type="term" value="P:cell-matrix adhesion"/>
    <property type="evidence" value="ECO:0007669"/>
    <property type="project" value="InterPro"/>
</dbReference>
<evidence type="ECO:0000256" key="10">
    <source>
        <dbReference type="ARBA" id="ARBA00022989"/>
    </source>
</evidence>
<dbReference type="GO" id="GO:0048638">
    <property type="term" value="P:regulation of developmental growth"/>
    <property type="evidence" value="ECO:0007669"/>
    <property type="project" value="UniProtKB-ARBA"/>
</dbReference>
<evidence type="ECO:0000313" key="19">
    <source>
        <dbReference type="Proteomes" id="UP000005408"/>
    </source>
</evidence>
<keyword evidence="2" id="KW-0217">Developmental protein</keyword>
<feature type="domain" description="EGF-like" evidence="16">
    <location>
        <begin position="237"/>
        <end position="272"/>
    </location>
</feature>
<dbReference type="CDD" id="cd00054">
    <property type="entry name" value="EGF_CA"/>
    <property type="match status" value="6"/>
</dbReference>
<evidence type="ECO:0000256" key="6">
    <source>
        <dbReference type="ARBA" id="ARBA00022692"/>
    </source>
</evidence>
<feature type="disulfide bond" evidence="14">
    <location>
        <begin position="262"/>
        <end position="271"/>
    </location>
</feature>
<dbReference type="GO" id="GO:0030182">
    <property type="term" value="P:neuron differentiation"/>
    <property type="evidence" value="ECO:0007669"/>
    <property type="project" value="UniProtKB-ARBA"/>
</dbReference>
<evidence type="ECO:0000256" key="1">
    <source>
        <dbReference type="ARBA" id="ARBA00004247"/>
    </source>
</evidence>
<feature type="disulfide bond" evidence="14">
    <location>
        <begin position="278"/>
        <end position="288"/>
    </location>
</feature>
<dbReference type="GO" id="GO:0005911">
    <property type="term" value="C:cell-cell junction"/>
    <property type="evidence" value="ECO:0007669"/>
    <property type="project" value="UniProtKB-ARBA"/>
</dbReference>
<keyword evidence="19" id="KW-1185">Reference proteome</keyword>
<keyword evidence="7" id="KW-0732">Signal</keyword>
<name>A0A8W8I386_MAGGI</name>
<evidence type="ECO:0000256" key="13">
    <source>
        <dbReference type="ARBA" id="ARBA00023180"/>
    </source>
</evidence>
<feature type="disulfide bond" evidence="14">
    <location>
        <begin position="352"/>
        <end position="362"/>
    </location>
</feature>
<feature type="disulfide bond" evidence="14">
    <location>
        <begin position="389"/>
        <end position="399"/>
    </location>
</feature>
<sequence length="585" mass="64655">MQTTIISGYPLSQFYPFGSTAADNNLPANDDGSSPSIPISVPFPFFGSSYSSVYVNNNGDVTFDTPLSQFTSQAFPINGSHKIIAPFWTDIDTRKGGYLWYRTTTEHTVLQRGTNKIRSLFPELPNFSATWMMVVTWEDVAAYGCSSSGTLLCSQRNTFQLILITDGVHSFVVFNYNKITWTKSTQVGFNAGDGTTYYAVNGSMTDSMLNLTQMSNNDVPGQFVFRVDEREIANADVINECNSSPCIHGNCSNEYLHYVCTCEPGYTGVNCELEIDECQSSPCIHGSCIDQLNHYTCHCEPGYTGYNCQTDIDECSSSPCVYGTCLDLVNGYVCNCVPGYTGRLCEIDIDECQSSPCINGNCTNNINFYTCQCFAGFTGTNCEIDIDECASSPCVHGNCTDQVNGYVCECIPGYTGVICETEINECESSPCSHGVCLDEINAYQCVCDTGYYGRQCSYFDVLYLWPLLVGLLLLLLSILLLFLWKRWKRHYSGEEESGVLTFSDVSLGPGKAAFQSSLHVNKTNNSIPVKEGVGFFVKMNRSFTSSNFVKMVEKVKMSANRVLDKLTPLRTNKVTIKDCEVNTIS</sequence>
<evidence type="ECO:0000259" key="16">
    <source>
        <dbReference type="PROSITE" id="PS50026"/>
    </source>
</evidence>
<keyword evidence="4 14" id="KW-0245">EGF-like domain</keyword>
<proteinExistence type="predicted"/>
<evidence type="ECO:0000256" key="7">
    <source>
        <dbReference type="ARBA" id="ARBA00022729"/>
    </source>
</evidence>
<dbReference type="Pfam" id="PF06119">
    <property type="entry name" value="NIDO"/>
    <property type="match status" value="1"/>
</dbReference>
<evidence type="ECO:0000256" key="2">
    <source>
        <dbReference type="ARBA" id="ARBA00022473"/>
    </source>
</evidence>
<dbReference type="FunFam" id="2.10.25.10:FF:000279">
    <property type="entry name" value="Neurogenic locus notch 1"/>
    <property type="match status" value="3"/>
</dbReference>
<dbReference type="GO" id="GO:0080090">
    <property type="term" value="P:regulation of primary metabolic process"/>
    <property type="evidence" value="ECO:0007669"/>
    <property type="project" value="UniProtKB-ARBA"/>
</dbReference>
<dbReference type="InterPro" id="IPR000742">
    <property type="entry name" value="EGF"/>
</dbReference>
<evidence type="ECO:0000256" key="14">
    <source>
        <dbReference type="PROSITE-ProRule" id="PRU00076"/>
    </source>
</evidence>
<reference evidence="18" key="1">
    <citation type="submission" date="2022-08" db="UniProtKB">
        <authorList>
            <consortium name="EnsemblMetazoa"/>
        </authorList>
    </citation>
    <scope>IDENTIFICATION</scope>
    <source>
        <strain evidence="18">05x7-T-G4-1.051#20</strain>
    </source>
</reference>
<feature type="disulfide bond" evidence="14">
    <location>
        <begin position="299"/>
        <end position="308"/>
    </location>
</feature>
<dbReference type="InterPro" id="IPR000152">
    <property type="entry name" value="EGF-type_Asp/Asn_hydroxyl_site"/>
</dbReference>
<evidence type="ECO:0000256" key="5">
    <source>
        <dbReference type="ARBA" id="ARBA00022553"/>
    </source>
</evidence>
<dbReference type="GO" id="GO:0048871">
    <property type="term" value="P:multicellular organismal-level homeostasis"/>
    <property type="evidence" value="ECO:0007669"/>
    <property type="project" value="UniProtKB-ARBA"/>
</dbReference>
<dbReference type="InterPro" id="IPR001881">
    <property type="entry name" value="EGF-like_Ca-bd_dom"/>
</dbReference>
<dbReference type="GO" id="GO:0061326">
    <property type="term" value="P:renal tubule development"/>
    <property type="evidence" value="ECO:0007669"/>
    <property type="project" value="UniProtKB-ARBA"/>
</dbReference>
<feature type="domain" description="EGF-like" evidence="16">
    <location>
        <begin position="385"/>
        <end position="420"/>
    </location>
</feature>
<evidence type="ECO:0000256" key="11">
    <source>
        <dbReference type="ARBA" id="ARBA00023136"/>
    </source>
</evidence>
<feature type="domain" description="EGF-like" evidence="16">
    <location>
        <begin position="311"/>
        <end position="346"/>
    </location>
</feature>
<feature type="domain" description="EGF-like" evidence="16">
    <location>
        <begin position="422"/>
        <end position="457"/>
    </location>
</feature>
<protein>
    <recommendedName>
        <fullName evidence="20">Sushi, nidogen and EGF-like domain-containing protein 1</fullName>
    </recommendedName>
</protein>
<feature type="disulfide bond" evidence="14">
    <location>
        <begin position="447"/>
        <end position="456"/>
    </location>
</feature>
<feature type="disulfide bond" evidence="14">
    <location>
        <begin position="426"/>
        <end position="436"/>
    </location>
</feature>
<dbReference type="GO" id="GO:0060562">
    <property type="term" value="P:epithelial tube morphogenesis"/>
    <property type="evidence" value="ECO:0007669"/>
    <property type="project" value="UniProtKB-ARBA"/>
</dbReference>
<dbReference type="InterPro" id="IPR009030">
    <property type="entry name" value="Growth_fac_rcpt_cys_sf"/>
</dbReference>
<evidence type="ECO:0000259" key="17">
    <source>
        <dbReference type="PROSITE" id="PS51220"/>
    </source>
</evidence>
<dbReference type="GO" id="GO:0051093">
    <property type="term" value="P:negative regulation of developmental process"/>
    <property type="evidence" value="ECO:0007669"/>
    <property type="project" value="UniProtKB-ARBA"/>
</dbReference>
<dbReference type="GO" id="GO:0009967">
    <property type="term" value="P:positive regulation of signal transduction"/>
    <property type="evidence" value="ECO:0007669"/>
    <property type="project" value="UniProtKB-ARBA"/>
</dbReference>
<dbReference type="Proteomes" id="UP000005408">
    <property type="component" value="Unassembled WGS sequence"/>
</dbReference>
<dbReference type="SUPFAM" id="SSF57184">
    <property type="entry name" value="Growth factor receptor domain"/>
    <property type="match status" value="2"/>
</dbReference>
<dbReference type="FunFam" id="2.10.25.10:FF:000122">
    <property type="entry name" value="Protein crumbs homolog 2"/>
    <property type="match status" value="1"/>
</dbReference>
<dbReference type="GO" id="GO:0008593">
    <property type="term" value="P:regulation of Notch signaling pathway"/>
    <property type="evidence" value="ECO:0007669"/>
    <property type="project" value="UniProtKB-ARBA"/>
</dbReference>
<feature type="disulfide bond" evidence="14">
    <location>
        <begin position="241"/>
        <end position="251"/>
    </location>
</feature>
<feature type="domain" description="NIDO" evidence="17">
    <location>
        <begin position="86"/>
        <end position="230"/>
    </location>
</feature>
<dbReference type="InterPro" id="IPR003886">
    <property type="entry name" value="NIDO_dom"/>
</dbReference>
<dbReference type="GO" id="GO:0051049">
    <property type="term" value="P:regulation of transport"/>
    <property type="evidence" value="ECO:0007669"/>
    <property type="project" value="UniProtKB-ARBA"/>
</dbReference>
<comment type="caution">
    <text evidence="14">Lacks conserved residue(s) required for the propagation of feature annotation.</text>
</comment>
<evidence type="ECO:0000256" key="3">
    <source>
        <dbReference type="ARBA" id="ARBA00022475"/>
    </source>
</evidence>
<feature type="disulfide bond" evidence="14">
    <location>
        <begin position="373"/>
        <end position="382"/>
    </location>
</feature>
<keyword evidence="12 14" id="KW-1015">Disulfide bond</keyword>
<evidence type="ECO:0000313" key="18">
    <source>
        <dbReference type="EnsemblMetazoa" id="G12341.1:cds"/>
    </source>
</evidence>